<keyword evidence="2" id="KW-0418">Kinase</keyword>
<feature type="region of interest" description="Disordered" evidence="1">
    <location>
        <begin position="58"/>
        <end position="129"/>
    </location>
</feature>
<accession>A0AAW2PJC1</accession>
<protein>
    <submittedName>
        <fullName evidence="2">Serine/threonine-protein kinase PBL2</fullName>
    </submittedName>
</protein>
<dbReference type="SUPFAM" id="SSF56112">
    <property type="entry name" value="Protein kinase-like (PK-like)"/>
    <property type="match status" value="1"/>
</dbReference>
<dbReference type="InterPro" id="IPR011009">
    <property type="entry name" value="Kinase-like_dom_sf"/>
</dbReference>
<dbReference type="InterPro" id="IPR050823">
    <property type="entry name" value="Plant_Ser_Thr_Prot_Kinase"/>
</dbReference>
<name>A0AAW2PJC1_SESRA</name>
<evidence type="ECO:0000256" key="1">
    <source>
        <dbReference type="SAM" id="MobiDB-lite"/>
    </source>
</evidence>
<dbReference type="GO" id="GO:0016301">
    <property type="term" value="F:kinase activity"/>
    <property type="evidence" value="ECO:0007669"/>
    <property type="project" value="UniProtKB-KW"/>
</dbReference>
<sequence>MGNCIQKTNRVVLGFDHSAGNVSQKFSAGQKKDNNYNNEKGNLAEWQKQKGFGIVKKTMIPPQTPSGFLENSHPKSHPLPTPNHTSSTSHRGHKKQPSFLPLPKPEAPPPKHEESSSIVISQPAEGSWSSSLSSSSCILPMPMSESEILSSPYLKAFSFDELRKATANFCENSLLGEGGFGCVYKGWLDVETLTAARPGSGMPVAIKKLIHSGFQGHNEWLIWMTAVAPIVHWATIALRSPSCSRGATDDCHPHCGIAIALSCWVAARGTGEHGSGGRGGG</sequence>
<comment type="caution">
    <text evidence="2">The sequence shown here is derived from an EMBL/GenBank/DDBJ whole genome shotgun (WGS) entry which is preliminary data.</text>
</comment>
<reference evidence="2" key="2">
    <citation type="journal article" date="2024" name="Plant">
        <title>Genomic evolution and insights into agronomic trait innovations of Sesamum species.</title>
        <authorList>
            <person name="Miao H."/>
            <person name="Wang L."/>
            <person name="Qu L."/>
            <person name="Liu H."/>
            <person name="Sun Y."/>
            <person name="Le M."/>
            <person name="Wang Q."/>
            <person name="Wei S."/>
            <person name="Zheng Y."/>
            <person name="Lin W."/>
            <person name="Duan Y."/>
            <person name="Cao H."/>
            <person name="Xiong S."/>
            <person name="Wang X."/>
            <person name="Wei L."/>
            <person name="Li C."/>
            <person name="Ma Q."/>
            <person name="Ju M."/>
            <person name="Zhao R."/>
            <person name="Li G."/>
            <person name="Mu C."/>
            <person name="Tian Q."/>
            <person name="Mei H."/>
            <person name="Zhang T."/>
            <person name="Gao T."/>
            <person name="Zhang H."/>
        </authorList>
    </citation>
    <scope>NUCLEOTIDE SEQUENCE</scope>
    <source>
        <strain evidence="2">G02</strain>
    </source>
</reference>
<dbReference type="Gene3D" id="3.30.200.20">
    <property type="entry name" value="Phosphorylase Kinase, domain 1"/>
    <property type="match status" value="1"/>
</dbReference>
<dbReference type="EMBL" id="JACGWJ010000017">
    <property type="protein sequence ID" value="KAL0355651.1"/>
    <property type="molecule type" value="Genomic_DNA"/>
</dbReference>
<dbReference type="PANTHER" id="PTHR45621">
    <property type="entry name" value="OS01G0588500 PROTEIN-RELATED"/>
    <property type="match status" value="1"/>
</dbReference>
<proteinExistence type="predicted"/>
<dbReference type="AlphaFoldDB" id="A0AAW2PJC1"/>
<evidence type="ECO:0000313" key="2">
    <source>
        <dbReference type="EMBL" id="KAL0355651.1"/>
    </source>
</evidence>
<gene>
    <name evidence="2" type="ORF">Sradi_4012000</name>
</gene>
<organism evidence="2">
    <name type="scientific">Sesamum radiatum</name>
    <name type="common">Black benniseed</name>
    <dbReference type="NCBI Taxonomy" id="300843"/>
    <lineage>
        <taxon>Eukaryota</taxon>
        <taxon>Viridiplantae</taxon>
        <taxon>Streptophyta</taxon>
        <taxon>Embryophyta</taxon>
        <taxon>Tracheophyta</taxon>
        <taxon>Spermatophyta</taxon>
        <taxon>Magnoliopsida</taxon>
        <taxon>eudicotyledons</taxon>
        <taxon>Gunneridae</taxon>
        <taxon>Pentapetalae</taxon>
        <taxon>asterids</taxon>
        <taxon>lamiids</taxon>
        <taxon>Lamiales</taxon>
        <taxon>Pedaliaceae</taxon>
        <taxon>Sesamum</taxon>
    </lineage>
</organism>
<keyword evidence="2" id="KW-0808">Transferase</keyword>
<reference evidence="2" key="1">
    <citation type="submission" date="2020-06" db="EMBL/GenBank/DDBJ databases">
        <authorList>
            <person name="Li T."/>
            <person name="Hu X."/>
            <person name="Zhang T."/>
            <person name="Song X."/>
            <person name="Zhang H."/>
            <person name="Dai N."/>
            <person name="Sheng W."/>
            <person name="Hou X."/>
            <person name="Wei L."/>
        </authorList>
    </citation>
    <scope>NUCLEOTIDE SEQUENCE</scope>
    <source>
        <strain evidence="2">G02</strain>
        <tissue evidence="2">Leaf</tissue>
    </source>
</reference>